<accession>A0A183MTV1</accession>
<feature type="domain" description="DUF7041" evidence="1">
    <location>
        <begin position="39"/>
        <end position="74"/>
    </location>
</feature>
<organism evidence="2 3">
    <name type="scientific">Schistosoma margrebowiei</name>
    <dbReference type="NCBI Taxonomy" id="48269"/>
    <lineage>
        <taxon>Eukaryota</taxon>
        <taxon>Metazoa</taxon>
        <taxon>Spiralia</taxon>
        <taxon>Lophotrochozoa</taxon>
        <taxon>Platyhelminthes</taxon>
        <taxon>Trematoda</taxon>
        <taxon>Digenea</taxon>
        <taxon>Strigeidida</taxon>
        <taxon>Schistosomatoidea</taxon>
        <taxon>Schistosomatidae</taxon>
        <taxon>Schistosoma</taxon>
    </lineage>
</organism>
<sequence length="74" mass="8150">MNSAGKLIDIDSPLINSLNSSQSEYNALTSINAISDLRLPTFGVNNPRIWFAQIEALFMARGIKSQATKYAYVV</sequence>
<reference evidence="2 3" key="1">
    <citation type="submission" date="2018-11" db="EMBL/GenBank/DDBJ databases">
        <authorList>
            <consortium name="Pathogen Informatics"/>
        </authorList>
    </citation>
    <scope>NUCLEOTIDE SEQUENCE [LARGE SCALE GENOMIC DNA]</scope>
    <source>
        <strain evidence="2 3">Zambia</strain>
    </source>
</reference>
<gene>
    <name evidence="2" type="ORF">SMRZ_LOCUS19476</name>
</gene>
<keyword evidence="3" id="KW-1185">Reference proteome</keyword>
<dbReference type="Pfam" id="PF23055">
    <property type="entry name" value="DUF7041"/>
    <property type="match status" value="1"/>
</dbReference>
<dbReference type="EMBL" id="UZAI01017977">
    <property type="protein sequence ID" value="VDP31718.1"/>
    <property type="molecule type" value="Genomic_DNA"/>
</dbReference>
<dbReference type="InterPro" id="IPR055469">
    <property type="entry name" value="DUF7041"/>
</dbReference>
<evidence type="ECO:0000313" key="2">
    <source>
        <dbReference type="EMBL" id="VDP31718.1"/>
    </source>
</evidence>
<dbReference type="Proteomes" id="UP000277204">
    <property type="component" value="Unassembled WGS sequence"/>
</dbReference>
<dbReference type="AlphaFoldDB" id="A0A183MTV1"/>
<dbReference type="STRING" id="48269.A0A183MTV1"/>
<evidence type="ECO:0000259" key="1">
    <source>
        <dbReference type="Pfam" id="PF23055"/>
    </source>
</evidence>
<name>A0A183MTV1_9TREM</name>
<protein>
    <recommendedName>
        <fullName evidence="1">DUF7041 domain-containing protein</fullName>
    </recommendedName>
</protein>
<proteinExistence type="predicted"/>
<evidence type="ECO:0000313" key="3">
    <source>
        <dbReference type="Proteomes" id="UP000277204"/>
    </source>
</evidence>